<proteinExistence type="predicted"/>
<organism evidence="2 3">
    <name type="scientific">Olpidium bornovanus</name>
    <dbReference type="NCBI Taxonomy" id="278681"/>
    <lineage>
        <taxon>Eukaryota</taxon>
        <taxon>Fungi</taxon>
        <taxon>Fungi incertae sedis</taxon>
        <taxon>Olpidiomycota</taxon>
        <taxon>Olpidiomycotina</taxon>
        <taxon>Olpidiomycetes</taxon>
        <taxon>Olpidiales</taxon>
        <taxon>Olpidiaceae</taxon>
        <taxon>Olpidium</taxon>
    </lineage>
</organism>
<dbReference type="InterPro" id="IPR004861">
    <property type="entry name" value="Siw14-like"/>
</dbReference>
<comment type="caution">
    <text evidence="2">The sequence shown here is derived from an EMBL/GenBank/DDBJ whole genome shotgun (WGS) entry which is preliminary data.</text>
</comment>
<evidence type="ECO:0000313" key="3">
    <source>
        <dbReference type="Proteomes" id="UP000673691"/>
    </source>
</evidence>
<dbReference type="PANTHER" id="PTHR31126:SF14">
    <property type="entry name" value="TYROSINE-PROTEIN PHOSPHATASE OCA6-RELATED"/>
    <property type="match status" value="1"/>
</dbReference>
<feature type="compositionally biased region" description="Acidic residues" evidence="1">
    <location>
        <begin position="298"/>
        <end position="310"/>
    </location>
</feature>
<gene>
    <name evidence="2" type="ORF">BJ554DRAFT_7139</name>
</gene>
<protein>
    <submittedName>
        <fullName evidence="2">Uncharacterized protein</fullName>
    </submittedName>
</protein>
<keyword evidence="3" id="KW-1185">Reference proteome</keyword>
<dbReference type="SUPFAM" id="SSF52799">
    <property type="entry name" value="(Phosphotyrosine protein) phosphatases II"/>
    <property type="match status" value="1"/>
</dbReference>
<dbReference type="Proteomes" id="UP000673691">
    <property type="component" value="Unassembled WGS sequence"/>
</dbReference>
<feature type="region of interest" description="Disordered" evidence="1">
    <location>
        <begin position="283"/>
        <end position="310"/>
    </location>
</feature>
<dbReference type="Gene3D" id="3.90.190.10">
    <property type="entry name" value="Protein tyrosine phosphatase superfamily"/>
    <property type="match status" value="1"/>
</dbReference>
<dbReference type="PANTHER" id="PTHR31126">
    <property type="entry name" value="TYROSINE-PROTEIN PHOSPHATASE"/>
    <property type="match status" value="1"/>
</dbReference>
<dbReference type="InterPro" id="IPR029021">
    <property type="entry name" value="Prot-tyrosine_phosphatase-like"/>
</dbReference>
<evidence type="ECO:0000256" key="1">
    <source>
        <dbReference type="SAM" id="MobiDB-lite"/>
    </source>
</evidence>
<accession>A0A8H7ZWM4</accession>
<feature type="non-terminal residue" evidence="2">
    <location>
        <position position="1"/>
    </location>
</feature>
<sequence length="336" mass="36304">CSPGPTYIRDNINARRNSLSERLKLKTVLSLIPDSPRPELVKYCADGGINHITLRIEKAKENVPWTYTKVAQALQIVIDPENAPLYVHCLDGANVTGVLIIYVGGGHILQEEFAFVEKFTAELDLPQRLPKWLWGGSATGFGKKHPTLNTKHLRFANLTHVAERADAFGNGGIDSARDDRDRRDREGMKAEMMMGEYRKRSRAFAALLLLREPRSIGGFLTNQSFPGTAARPDLLGEKSKAAPLSSPSASTLPLVGGAASAQRGTAGAESGVAAQGQVGSAAKSQLAEQFGGSGATETNEEETYTEDDEDDVEIMGTSMTLEALALEGFKSAKDWD</sequence>
<dbReference type="OrthoDB" id="6375174at2759"/>
<dbReference type="Pfam" id="PF03162">
    <property type="entry name" value="Y_phosphatase2"/>
    <property type="match status" value="1"/>
</dbReference>
<evidence type="ECO:0000313" key="2">
    <source>
        <dbReference type="EMBL" id="KAG5460771.1"/>
    </source>
</evidence>
<dbReference type="AlphaFoldDB" id="A0A8H7ZWM4"/>
<reference evidence="2 3" key="1">
    <citation type="journal article" name="Sci. Rep.">
        <title>Genome-scale phylogenetic analyses confirm Olpidium as the closest living zoosporic fungus to the non-flagellated, terrestrial fungi.</title>
        <authorList>
            <person name="Chang Y."/>
            <person name="Rochon D."/>
            <person name="Sekimoto S."/>
            <person name="Wang Y."/>
            <person name="Chovatia M."/>
            <person name="Sandor L."/>
            <person name="Salamov A."/>
            <person name="Grigoriev I.V."/>
            <person name="Stajich J.E."/>
            <person name="Spatafora J.W."/>
        </authorList>
    </citation>
    <scope>NUCLEOTIDE SEQUENCE [LARGE SCALE GENOMIC DNA]</scope>
    <source>
        <strain evidence="2">S191</strain>
    </source>
</reference>
<dbReference type="EMBL" id="JAEFCI010004738">
    <property type="protein sequence ID" value="KAG5460771.1"/>
    <property type="molecule type" value="Genomic_DNA"/>
</dbReference>
<dbReference type="GO" id="GO:0016791">
    <property type="term" value="F:phosphatase activity"/>
    <property type="evidence" value="ECO:0007669"/>
    <property type="project" value="TreeGrafter"/>
</dbReference>
<name>A0A8H7ZWM4_9FUNG</name>